<accession>A0A9P1G065</accession>
<dbReference type="EMBL" id="CAMXCT010002160">
    <property type="protein sequence ID" value="CAI3996124.1"/>
    <property type="molecule type" value="Genomic_DNA"/>
</dbReference>
<gene>
    <name evidence="2" type="ORF">C1SCF055_LOCUS22625</name>
</gene>
<reference evidence="3 4" key="2">
    <citation type="submission" date="2024-05" db="EMBL/GenBank/DDBJ databases">
        <authorList>
            <person name="Chen Y."/>
            <person name="Shah S."/>
            <person name="Dougan E. K."/>
            <person name="Thang M."/>
            <person name="Chan C."/>
        </authorList>
    </citation>
    <scope>NUCLEOTIDE SEQUENCE [LARGE SCALE GENOMIC DNA]</scope>
</reference>
<evidence type="ECO:0000313" key="2">
    <source>
        <dbReference type="EMBL" id="CAI3996124.1"/>
    </source>
</evidence>
<evidence type="ECO:0000313" key="4">
    <source>
        <dbReference type="Proteomes" id="UP001152797"/>
    </source>
</evidence>
<dbReference type="Proteomes" id="UP001152797">
    <property type="component" value="Unassembled WGS sequence"/>
</dbReference>
<name>A0A9P1G065_9DINO</name>
<protein>
    <submittedName>
        <fullName evidence="2">Uncharacterized protein</fullName>
    </submittedName>
</protein>
<sequence>MGCCSSSPATATPPSPIKPTKQPTPELVKHTTAIAGHGFNVAHEPTLRNDMPDFKAQEISWENELQDPVSSWEVTGIPEGYPRGKLLPPDRKLHEKHVPLPLRQRFLWKVP</sequence>
<organism evidence="2">
    <name type="scientific">Cladocopium goreaui</name>
    <dbReference type="NCBI Taxonomy" id="2562237"/>
    <lineage>
        <taxon>Eukaryota</taxon>
        <taxon>Sar</taxon>
        <taxon>Alveolata</taxon>
        <taxon>Dinophyceae</taxon>
        <taxon>Suessiales</taxon>
        <taxon>Symbiodiniaceae</taxon>
        <taxon>Cladocopium</taxon>
    </lineage>
</organism>
<proteinExistence type="predicted"/>
<feature type="compositionally biased region" description="Low complexity" evidence="1">
    <location>
        <begin position="1"/>
        <end position="10"/>
    </location>
</feature>
<evidence type="ECO:0000313" key="3">
    <source>
        <dbReference type="EMBL" id="CAL4783436.1"/>
    </source>
</evidence>
<dbReference type="EMBL" id="CAMXCT020002160">
    <property type="protein sequence ID" value="CAL1149499.1"/>
    <property type="molecule type" value="Genomic_DNA"/>
</dbReference>
<dbReference type="AlphaFoldDB" id="A0A9P1G065"/>
<comment type="caution">
    <text evidence="2">The sequence shown here is derived from an EMBL/GenBank/DDBJ whole genome shotgun (WGS) entry which is preliminary data.</text>
</comment>
<keyword evidence="4" id="KW-1185">Reference proteome</keyword>
<evidence type="ECO:0000256" key="1">
    <source>
        <dbReference type="SAM" id="MobiDB-lite"/>
    </source>
</evidence>
<dbReference type="EMBL" id="CAMXCT030002160">
    <property type="protein sequence ID" value="CAL4783436.1"/>
    <property type="molecule type" value="Genomic_DNA"/>
</dbReference>
<reference evidence="2" key="1">
    <citation type="submission" date="2022-10" db="EMBL/GenBank/DDBJ databases">
        <authorList>
            <person name="Chen Y."/>
            <person name="Dougan E. K."/>
            <person name="Chan C."/>
            <person name="Rhodes N."/>
            <person name="Thang M."/>
        </authorList>
    </citation>
    <scope>NUCLEOTIDE SEQUENCE</scope>
</reference>
<feature type="region of interest" description="Disordered" evidence="1">
    <location>
        <begin position="1"/>
        <end position="25"/>
    </location>
</feature>